<comment type="function">
    <text evidence="1">Mediates coordination of peptidoglycan synthesis and outer membrane constriction during cell division.</text>
</comment>
<dbReference type="SMART" id="SM00028">
    <property type="entry name" value="TPR"/>
    <property type="match status" value="3"/>
</dbReference>
<keyword evidence="1" id="KW-0574">Periplasm</keyword>
<keyword evidence="1" id="KW-0131">Cell cycle</keyword>
<dbReference type="Proteomes" id="UP001239782">
    <property type="component" value="Chromosome"/>
</dbReference>
<dbReference type="InterPro" id="IPR019734">
    <property type="entry name" value="TPR_rpt"/>
</dbReference>
<comment type="similarity">
    <text evidence="1">Belongs to the CpoB family.</text>
</comment>
<dbReference type="SUPFAM" id="SSF48452">
    <property type="entry name" value="TPR-like"/>
    <property type="match status" value="1"/>
</dbReference>
<dbReference type="GO" id="GO:0043093">
    <property type="term" value="P:FtsZ-dependent cytokinesis"/>
    <property type="evidence" value="ECO:0007669"/>
    <property type="project" value="UniProtKB-UniRule"/>
</dbReference>
<dbReference type="InterPro" id="IPR014162">
    <property type="entry name" value="CpoB_C"/>
</dbReference>
<keyword evidence="1" id="KW-0132">Cell division</keyword>
<comment type="subcellular location">
    <subcellularLocation>
        <location evidence="1">Periplasm</location>
    </subcellularLocation>
</comment>
<keyword evidence="1" id="KW-0732">Signal</keyword>
<evidence type="ECO:0000256" key="2">
    <source>
        <dbReference type="SAM" id="MobiDB-lite"/>
    </source>
</evidence>
<feature type="signal peptide" evidence="1">
    <location>
        <begin position="1"/>
        <end position="22"/>
    </location>
</feature>
<protein>
    <recommendedName>
        <fullName evidence="1">Cell division coordinator CpoB</fullName>
    </recommendedName>
</protein>
<dbReference type="Gene3D" id="1.25.40.10">
    <property type="entry name" value="Tetratricopeptide repeat domain"/>
    <property type="match status" value="1"/>
</dbReference>
<evidence type="ECO:0000313" key="4">
    <source>
        <dbReference type="EMBL" id="WMS88866.1"/>
    </source>
</evidence>
<gene>
    <name evidence="4" type="primary">ybgF</name>
    <name evidence="1" type="synonym">cpoB</name>
    <name evidence="4" type="ORF">Q9312_08095</name>
</gene>
<evidence type="ECO:0000313" key="5">
    <source>
        <dbReference type="Proteomes" id="UP001239782"/>
    </source>
</evidence>
<dbReference type="InterPro" id="IPR032519">
    <property type="entry name" value="YbgF_tri"/>
</dbReference>
<dbReference type="RefSeq" id="WP_309204086.1">
    <property type="nucleotide sequence ID" value="NZ_CP133548.1"/>
</dbReference>
<name>A0AA51RW40_9GAMM</name>
<dbReference type="AlphaFoldDB" id="A0AA51RW40"/>
<dbReference type="Pfam" id="PF13174">
    <property type="entry name" value="TPR_6"/>
    <property type="match status" value="1"/>
</dbReference>
<feature type="region of interest" description="Disordered" evidence="2">
    <location>
        <begin position="99"/>
        <end position="135"/>
    </location>
</feature>
<dbReference type="Pfam" id="PF16331">
    <property type="entry name" value="TolA_bind_tri"/>
    <property type="match status" value="1"/>
</dbReference>
<dbReference type="GO" id="GO:0030288">
    <property type="term" value="C:outer membrane-bounded periplasmic space"/>
    <property type="evidence" value="ECO:0007669"/>
    <property type="project" value="UniProtKB-UniRule"/>
</dbReference>
<feature type="compositionally biased region" description="Low complexity" evidence="2">
    <location>
        <begin position="100"/>
        <end position="126"/>
    </location>
</feature>
<feature type="chain" id="PRO_5041499091" description="Cell division coordinator CpoB" evidence="1">
    <location>
        <begin position="23"/>
        <end position="256"/>
    </location>
</feature>
<dbReference type="NCBIfam" id="TIGR02795">
    <property type="entry name" value="tol_pal_ybgF"/>
    <property type="match status" value="1"/>
</dbReference>
<evidence type="ECO:0000259" key="3">
    <source>
        <dbReference type="Pfam" id="PF16331"/>
    </source>
</evidence>
<feature type="domain" description="YbgF trimerisation" evidence="3">
    <location>
        <begin position="30"/>
        <end position="104"/>
    </location>
</feature>
<accession>A0AA51RW40</accession>
<dbReference type="InterPro" id="IPR034706">
    <property type="entry name" value="CpoB"/>
</dbReference>
<dbReference type="InterPro" id="IPR011990">
    <property type="entry name" value="TPR-like_helical_dom_sf"/>
</dbReference>
<dbReference type="EMBL" id="CP133548">
    <property type="protein sequence ID" value="WMS88866.1"/>
    <property type="molecule type" value="Genomic_DNA"/>
</dbReference>
<dbReference type="KEGG" id="plei:Q9312_08095"/>
<proteinExistence type="inferred from homology"/>
<sequence precursor="true">MKVKKSRVFLSTALLAVLSAFSASGIAAQSVEERLTRLEQMAETRGQLQADIMFQINAIQQELQKLRGQIEQHEYQLKQLQERQRDLYSDIERRLAKLQNSGSAANDSSGSSTATTSTLPSTASNTGSSNQAGGDVHSDYQQIFAKVRNKQYDQAIADYQSFLSRYPKSQYEASVHYWLGQIYYIQNKLDLALASYQTVTKQFGNSSRAADALLKQGKVLVMQNKINEAKAIFNQVIERYDGTTEQLARNELQKLK</sequence>
<dbReference type="HAMAP" id="MF_02066">
    <property type="entry name" value="CpoB"/>
    <property type="match status" value="1"/>
</dbReference>
<dbReference type="GO" id="GO:0070206">
    <property type="term" value="P:protein trimerization"/>
    <property type="evidence" value="ECO:0007669"/>
    <property type="project" value="InterPro"/>
</dbReference>
<keyword evidence="5" id="KW-1185">Reference proteome</keyword>
<dbReference type="Pfam" id="PF13432">
    <property type="entry name" value="TPR_16"/>
    <property type="match status" value="1"/>
</dbReference>
<evidence type="ECO:0000256" key="1">
    <source>
        <dbReference type="HAMAP-Rule" id="MF_02066"/>
    </source>
</evidence>
<reference evidence="4 5" key="1">
    <citation type="submission" date="2023-08" db="EMBL/GenBank/DDBJ databases">
        <title>Pleionea litopenaei sp. nov., isolated from stomach of juvenile Litopenaeus vannamei.</title>
        <authorList>
            <person name="Rho A.M."/>
            <person name="Hwang C.Y."/>
        </authorList>
    </citation>
    <scope>NUCLEOTIDE SEQUENCE [LARGE SCALE GENOMIC DNA]</scope>
    <source>
        <strain evidence="4 5">HL-JVS1</strain>
    </source>
</reference>
<organism evidence="4 5">
    <name type="scientific">Pleionea litopenaei</name>
    <dbReference type="NCBI Taxonomy" id="3070815"/>
    <lineage>
        <taxon>Bacteria</taxon>
        <taxon>Pseudomonadati</taxon>
        <taxon>Pseudomonadota</taxon>
        <taxon>Gammaproteobacteria</taxon>
        <taxon>Oceanospirillales</taxon>
        <taxon>Pleioneaceae</taxon>
        <taxon>Pleionea</taxon>
    </lineage>
</organism>
<dbReference type="Gene3D" id="1.20.5.110">
    <property type="match status" value="1"/>
</dbReference>